<reference evidence="1" key="1">
    <citation type="journal article" date="2019" name="Science">
        <title>Mutation of a bHLH transcription factor allowed almond domestication.</title>
        <authorList>
            <person name="Sanchez-Perez R."/>
            <person name="Pavan S."/>
            <person name="Mazzeo R."/>
            <person name="Moldovan C."/>
            <person name="Aiese Cigliano R."/>
            <person name="Del Cueto J."/>
            <person name="Ricciardi F."/>
            <person name="Lotti C."/>
            <person name="Ricciardi L."/>
            <person name="Dicenta F."/>
            <person name="Lopez-Marques R.L."/>
            <person name="Lindberg Moller B."/>
        </authorList>
    </citation>
    <scope>NUCLEOTIDE SEQUENCE</scope>
</reference>
<name>A0A4Y1RCB7_PRUDU</name>
<organism evidence="1">
    <name type="scientific">Prunus dulcis</name>
    <name type="common">Almond</name>
    <name type="synonym">Amygdalus dulcis</name>
    <dbReference type="NCBI Taxonomy" id="3755"/>
    <lineage>
        <taxon>Eukaryota</taxon>
        <taxon>Viridiplantae</taxon>
        <taxon>Streptophyta</taxon>
        <taxon>Embryophyta</taxon>
        <taxon>Tracheophyta</taxon>
        <taxon>Spermatophyta</taxon>
        <taxon>Magnoliopsida</taxon>
        <taxon>eudicotyledons</taxon>
        <taxon>Gunneridae</taxon>
        <taxon>Pentapetalae</taxon>
        <taxon>rosids</taxon>
        <taxon>fabids</taxon>
        <taxon>Rosales</taxon>
        <taxon>Rosaceae</taxon>
        <taxon>Amygdaloideae</taxon>
        <taxon>Amygdaleae</taxon>
        <taxon>Prunus</taxon>
    </lineage>
</organism>
<protein>
    <submittedName>
        <fullName evidence="1">Uncharacterized protein</fullName>
    </submittedName>
</protein>
<accession>A0A4Y1RCB7</accession>
<dbReference type="EMBL" id="AP019300">
    <property type="protein sequence ID" value="BBH01792.1"/>
    <property type="molecule type" value="Genomic_DNA"/>
</dbReference>
<gene>
    <name evidence="1" type="ORF">Prudu_012167</name>
</gene>
<feature type="non-terminal residue" evidence="1">
    <location>
        <position position="1"/>
    </location>
</feature>
<dbReference type="AlphaFoldDB" id="A0A4Y1RCB7"/>
<sequence>SHKCPPASAWRVVACRRCKLSVGLSSCNWASFVDLDSGVEELERVCDSLYAIDDVDIEMLCPDSPPMEGGIEEQVTEAEVDAVDEMMADVMVQADGVAEGVASQVDAKRLQLKGLLLASPEICEYQGPLEDSGYVLHIPYVISLRKMTSTRVPLRDSGCVLHISYVISLRKLASTRVPLERLRLASTRVPLERLRLASTRVPLEGLREAWRPPFKKFLAHPASPLGRFLVGCVSKQTLLVVTLRLP</sequence>
<proteinExistence type="predicted"/>
<evidence type="ECO:0000313" key="1">
    <source>
        <dbReference type="EMBL" id="BBH01792.1"/>
    </source>
</evidence>